<dbReference type="CDD" id="cd00130">
    <property type="entry name" value="PAS"/>
    <property type="match status" value="1"/>
</dbReference>
<dbReference type="AlphaFoldDB" id="A0A1Y5HX35"/>
<dbReference type="EMBL" id="MABE01000362">
    <property type="protein sequence ID" value="OUS40353.1"/>
    <property type="molecule type" value="Genomic_DNA"/>
</dbReference>
<dbReference type="CDD" id="cd01007">
    <property type="entry name" value="PBP2_BvgS_HisK_like"/>
    <property type="match status" value="1"/>
</dbReference>
<dbReference type="InterPro" id="IPR013767">
    <property type="entry name" value="PAS_fold"/>
</dbReference>
<dbReference type="SMART" id="SM00267">
    <property type="entry name" value="GGDEF"/>
    <property type="match status" value="1"/>
</dbReference>
<dbReference type="SMART" id="SM00052">
    <property type="entry name" value="EAL"/>
    <property type="match status" value="1"/>
</dbReference>
<dbReference type="InterPro" id="IPR035919">
    <property type="entry name" value="EAL_sf"/>
</dbReference>
<dbReference type="InterPro" id="IPR052155">
    <property type="entry name" value="Biofilm_reg_signaling"/>
</dbReference>
<dbReference type="GO" id="GO:0006355">
    <property type="term" value="P:regulation of DNA-templated transcription"/>
    <property type="evidence" value="ECO:0007669"/>
    <property type="project" value="InterPro"/>
</dbReference>
<dbReference type="InterPro" id="IPR000014">
    <property type="entry name" value="PAS"/>
</dbReference>
<dbReference type="SUPFAM" id="SSF53850">
    <property type="entry name" value="Periplasmic binding protein-like II"/>
    <property type="match status" value="1"/>
</dbReference>
<sequence>LNDKEIQWLNAHPTVTFTGDPNWLPYEAFDSDGQYIGIVSEHLKLISNSTGIEFKMSPSQTWTESTEKAKSGQVDIISETDDSDLKTHLTFTNSYLSNPIVITMRNTEHHVDDLSLIADKKIALIKDYGYAAKIRRKYPDIQFVTVDDIQHGLISVSTDEVDALLCTLSLCSYTISELGINSLRIVGKTEFDTKLALGVQKNLPELVSILNKAIKQISPKDQQKILDPWIKQKFIPRTDYTLVYEILFSAAALFILFALWNRRLSREIVLRKTIESELKAAEETLRFSHQRLFLHREQNSLAVIEWNTDFESVYWNDAAEKMFGFNREEVYNQHISKSILPESASEDVYIIWRNLLKNIGSRRSTNENITKDGRIILCEWHSTPLIDEDGKVIGVASVVDDVTQRKTSEETIWKQANFDDLTGLPNRNMFHDRLGQEIIKSKRADLPLALLLLDLDGFKEVNDTLGHDVGDVLLQQTAVRIKSCVRESDTVARLGGDEFTIILPELHDKNHIHIVAEHIIQKLAEEFHLGDEAIHITASLGITLFPSDAENIDGLIKNADQAMYEAKKRGRNCFSYFTQSLQDNALKRLQLSKDLRRAINTQQFEVYFQPIVDIHTNVINKAEALIRWHHPKRGMVSPLDFIPLAEEIGLINEIGDWVFKESARWANHWNKKFNSPLQISVNMSPIQFKLENEVFIKNWLDYLSDTGLSGESIVIEITEGLLMNAEADIMEKLLWLRDAGIQVAIDDFGTGYSSLAYLKKFDIDYLKIDQSFVRNMETDSNDVALSEAIIVMAHKLGLKVIAEGVETEAQKQLLINADCDFAQGYLYAKPVPSKEFEVLLQQQADLIK</sequence>
<dbReference type="InterPro" id="IPR000160">
    <property type="entry name" value="GGDEF_dom"/>
</dbReference>
<evidence type="ECO:0000259" key="6">
    <source>
        <dbReference type="PROSITE" id="PS50887"/>
    </source>
</evidence>
<feature type="non-terminal residue" evidence="7">
    <location>
        <position position="1"/>
    </location>
</feature>
<dbReference type="Pfam" id="PF00990">
    <property type="entry name" value="GGDEF"/>
    <property type="match status" value="1"/>
</dbReference>
<feature type="domain" description="PAC" evidence="4">
    <location>
        <begin position="362"/>
        <end position="414"/>
    </location>
</feature>
<evidence type="ECO:0008006" key="9">
    <source>
        <dbReference type="Google" id="ProtNLM"/>
    </source>
</evidence>
<dbReference type="Proteomes" id="UP000227088">
    <property type="component" value="Unassembled WGS sequence"/>
</dbReference>
<dbReference type="NCBIfam" id="TIGR00229">
    <property type="entry name" value="sensory_box"/>
    <property type="match status" value="1"/>
</dbReference>
<feature type="domain" description="PAS" evidence="3">
    <location>
        <begin position="313"/>
        <end position="343"/>
    </location>
</feature>
<dbReference type="InterPro" id="IPR043128">
    <property type="entry name" value="Rev_trsase/Diguanyl_cyclase"/>
</dbReference>
<organism evidence="7 8">
    <name type="scientific">Oleispira antarctica</name>
    <dbReference type="NCBI Taxonomy" id="188908"/>
    <lineage>
        <taxon>Bacteria</taxon>
        <taxon>Pseudomonadati</taxon>
        <taxon>Pseudomonadota</taxon>
        <taxon>Gammaproteobacteria</taxon>
        <taxon>Oceanospirillales</taxon>
        <taxon>Oceanospirillaceae</taxon>
        <taxon>Oleispira</taxon>
    </lineage>
</organism>
<dbReference type="SUPFAM" id="SSF141868">
    <property type="entry name" value="EAL domain-like"/>
    <property type="match status" value="1"/>
</dbReference>
<dbReference type="CDD" id="cd01949">
    <property type="entry name" value="GGDEF"/>
    <property type="match status" value="1"/>
</dbReference>
<dbReference type="SMART" id="SM00086">
    <property type="entry name" value="PAC"/>
    <property type="match status" value="1"/>
</dbReference>
<feature type="domain" description="EAL" evidence="5">
    <location>
        <begin position="588"/>
        <end position="844"/>
    </location>
</feature>
<feature type="domain" description="GGDEF" evidence="6">
    <location>
        <begin position="446"/>
        <end position="579"/>
    </location>
</feature>
<keyword evidence="2" id="KW-0472">Membrane</keyword>
<dbReference type="PROSITE" id="PS50113">
    <property type="entry name" value="PAC"/>
    <property type="match status" value="1"/>
</dbReference>
<reference evidence="8" key="1">
    <citation type="journal article" date="2017" name="Proc. Natl. Acad. Sci. U.S.A.">
        <title>Simulation of Deepwater Horizon oil plume reveals substrate specialization within a complex community of hydrocarbon degraders.</title>
        <authorList>
            <person name="Hu P."/>
            <person name="Dubinsky E.A."/>
            <person name="Probst A.J."/>
            <person name="Wang J."/>
            <person name="Sieber C.M.K."/>
            <person name="Tom L.M."/>
            <person name="Gardinali P."/>
            <person name="Banfield J.F."/>
            <person name="Atlas R.M."/>
            <person name="Andersen G.L."/>
        </authorList>
    </citation>
    <scope>NUCLEOTIDE SEQUENCE [LARGE SCALE GENOMIC DNA]</scope>
</reference>
<dbReference type="Gene3D" id="3.20.20.450">
    <property type="entry name" value="EAL domain"/>
    <property type="match status" value="1"/>
</dbReference>
<dbReference type="Pfam" id="PF00563">
    <property type="entry name" value="EAL"/>
    <property type="match status" value="1"/>
</dbReference>
<dbReference type="SUPFAM" id="SSF55785">
    <property type="entry name" value="PYP-like sensor domain (PAS domain)"/>
    <property type="match status" value="1"/>
</dbReference>
<protein>
    <recommendedName>
        <fullName evidence="9">Diguanylate cyclase</fullName>
    </recommendedName>
</protein>
<evidence type="ECO:0000259" key="5">
    <source>
        <dbReference type="PROSITE" id="PS50883"/>
    </source>
</evidence>
<evidence type="ECO:0000256" key="2">
    <source>
        <dbReference type="SAM" id="Phobius"/>
    </source>
</evidence>
<dbReference type="FunFam" id="3.30.70.270:FF:000001">
    <property type="entry name" value="Diguanylate cyclase domain protein"/>
    <property type="match status" value="1"/>
</dbReference>
<dbReference type="PANTHER" id="PTHR44757">
    <property type="entry name" value="DIGUANYLATE CYCLASE DGCP"/>
    <property type="match status" value="1"/>
</dbReference>
<proteinExistence type="predicted"/>
<dbReference type="PROSITE" id="PS50883">
    <property type="entry name" value="EAL"/>
    <property type="match status" value="1"/>
</dbReference>
<dbReference type="InterPro" id="IPR035965">
    <property type="entry name" value="PAS-like_dom_sf"/>
</dbReference>
<dbReference type="InterPro" id="IPR029787">
    <property type="entry name" value="Nucleotide_cyclase"/>
</dbReference>
<dbReference type="PROSITE" id="PS50887">
    <property type="entry name" value="GGDEF"/>
    <property type="match status" value="1"/>
</dbReference>
<dbReference type="PANTHER" id="PTHR44757:SF2">
    <property type="entry name" value="BIOFILM ARCHITECTURE MAINTENANCE PROTEIN MBAA"/>
    <property type="match status" value="1"/>
</dbReference>
<evidence type="ECO:0000259" key="3">
    <source>
        <dbReference type="PROSITE" id="PS50112"/>
    </source>
</evidence>
<dbReference type="Pfam" id="PF00497">
    <property type="entry name" value="SBP_bac_3"/>
    <property type="match status" value="1"/>
</dbReference>
<dbReference type="InterPro" id="IPR000700">
    <property type="entry name" value="PAS-assoc_C"/>
</dbReference>
<evidence type="ECO:0000259" key="4">
    <source>
        <dbReference type="PROSITE" id="PS50113"/>
    </source>
</evidence>
<comment type="caution">
    <text evidence="7">The sequence shown here is derived from an EMBL/GenBank/DDBJ whole genome shotgun (WGS) entry which is preliminary data.</text>
</comment>
<evidence type="ECO:0000313" key="8">
    <source>
        <dbReference type="Proteomes" id="UP000227088"/>
    </source>
</evidence>
<dbReference type="InterPro" id="IPR001633">
    <property type="entry name" value="EAL_dom"/>
</dbReference>
<keyword evidence="2" id="KW-1133">Transmembrane helix</keyword>
<feature type="transmembrane region" description="Helical" evidence="2">
    <location>
        <begin position="241"/>
        <end position="260"/>
    </location>
</feature>
<dbReference type="NCBIfam" id="TIGR00254">
    <property type="entry name" value="GGDEF"/>
    <property type="match status" value="1"/>
</dbReference>
<dbReference type="InterPro" id="IPR001610">
    <property type="entry name" value="PAC"/>
</dbReference>
<keyword evidence="2" id="KW-0812">Transmembrane</keyword>
<evidence type="ECO:0000313" key="7">
    <source>
        <dbReference type="EMBL" id="OUS40353.1"/>
    </source>
</evidence>
<dbReference type="InterPro" id="IPR001638">
    <property type="entry name" value="Solute-binding_3/MltF_N"/>
</dbReference>
<evidence type="ECO:0000256" key="1">
    <source>
        <dbReference type="ARBA" id="ARBA00001946"/>
    </source>
</evidence>
<dbReference type="SUPFAM" id="SSF55073">
    <property type="entry name" value="Nucleotide cyclase"/>
    <property type="match status" value="1"/>
</dbReference>
<gene>
    <name evidence="7" type="ORF">A9R00_06450</name>
</gene>
<dbReference type="SMART" id="SM00091">
    <property type="entry name" value="PAS"/>
    <property type="match status" value="1"/>
</dbReference>
<comment type="cofactor">
    <cofactor evidence="1">
        <name>Mg(2+)</name>
        <dbReference type="ChEBI" id="CHEBI:18420"/>
    </cofactor>
</comment>
<dbReference type="Gene3D" id="3.40.190.10">
    <property type="entry name" value="Periplasmic binding protein-like II"/>
    <property type="match status" value="2"/>
</dbReference>
<dbReference type="Gene3D" id="3.30.450.20">
    <property type="entry name" value="PAS domain"/>
    <property type="match status" value="1"/>
</dbReference>
<dbReference type="SMART" id="SM00062">
    <property type="entry name" value="PBPb"/>
    <property type="match status" value="1"/>
</dbReference>
<accession>A0A1Y5HX35</accession>
<dbReference type="GO" id="GO:0003824">
    <property type="term" value="F:catalytic activity"/>
    <property type="evidence" value="ECO:0007669"/>
    <property type="project" value="UniProtKB-ARBA"/>
</dbReference>
<dbReference type="PROSITE" id="PS50112">
    <property type="entry name" value="PAS"/>
    <property type="match status" value="1"/>
</dbReference>
<dbReference type="CDD" id="cd01948">
    <property type="entry name" value="EAL"/>
    <property type="match status" value="1"/>
</dbReference>
<dbReference type="Gene3D" id="3.30.70.270">
    <property type="match status" value="1"/>
</dbReference>
<name>A0A1Y5HX35_OLEAN</name>
<dbReference type="Pfam" id="PF00989">
    <property type="entry name" value="PAS"/>
    <property type="match status" value="1"/>
</dbReference>